<dbReference type="Gene3D" id="1.10.530.10">
    <property type="match status" value="1"/>
</dbReference>
<feature type="domain" description="Transglycosylase SLT" evidence="2">
    <location>
        <begin position="190"/>
        <end position="284"/>
    </location>
</feature>
<dbReference type="Pfam" id="PF01464">
    <property type="entry name" value="SLT"/>
    <property type="match status" value="1"/>
</dbReference>
<dbReference type="InterPro" id="IPR000189">
    <property type="entry name" value="Transglyc_AS"/>
</dbReference>
<evidence type="ECO:0000259" key="2">
    <source>
        <dbReference type="Pfam" id="PF01464"/>
    </source>
</evidence>
<accession>A0ABS1CB83</accession>
<dbReference type="RefSeq" id="WP_200232859.1">
    <property type="nucleotide sequence ID" value="NZ_NRRV01000001.1"/>
</dbReference>
<proteinExistence type="inferred from homology"/>
<gene>
    <name evidence="3" type="ORF">CKO31_00295</name>
</gene>
<dbReference type="InterPro" id="IPR023346">
    <property type="entry name" value="Lysozyme-like_dom_sf"/>
</dbReference>
<dbReference type="InterPro" id="IPR008258">
    <property type="entry name" value="Transglycosylase_SLT_dom_1"/>
</dbReference>
<sequence>MGESSPRGRTGPPRLGIYGLVALVALALAGCAGSADRADPPYAASADFPLPAGLEDNVTFWKKVYSRWSRDKVAIHDDRYMPVVYEVATLPGPVEGVYTPAQRDYVRALRARWSDRLRALERRVAAKDRLAADERTLKDKLDAAGGPGAVFGAAERVRSQRGVRERYHAGLERSGRWLPAFREVFRRHGLPEDLALLPHVESSFVANARSSAGASGMWQFIRSTGRSYMTVNGVIDERLDPIIAADAAARYLKRSYGKLRDWPLALTSYNHGLGGMQRAKARHGTDFVRIVREYDGRYFGFASRNFYAQFLAARHVADNADAYFPEGIRYQAPFNDQPVKLRFATSIDDLALEYRIPRSALAARNLAWQDPVRSGARPVPAGTTVWVPAGASRIARGLSASSALR</sequence>
<dbReference type="Proteomes" id="UP000748752">
    <property type="component" value="Unassembled WGS sequence"/>
</dbReference>
<dbReference type="PROSITE" id="PS00922">
    <property type="entry name" value="TRANSGLYCOSYLASE"/>
    <property type="match status" value="1"/>
</dbReference>
<reference evidence="3 4" key="1">
    <citation type="journal article" date="2020" name="Microorganisms">
        <title>Osmotic Adaptation and Compatible Solute Biosynthesis of Phototrophic Bacteria as Revealed from Genome Analyses.</title>
        <authorList>
            <person name="Imhoff J.F."/>
            <person name="Rahn T."/>
            <person name="Kunzel S."/>
            <person name="Keller A."/>
            <person name="Neulinger S.C."/>
        </authorList>
    </citation>
    <scope>NUCLEOTIDE SEQUENCE [LARGE SCALE GENOMIC DNA]</scope>
    <source>
        <strain evidence="3 4">DSM 6210</strain>
    </source>
</reference>
<dbReference type="CDD" id="cd16894">
    <property type="entry name" value="MltD-like"/>
    <property type="match status" value="1"/>
</dbReference>
<name>A0ABS1CB83_9GAMM</name>
<evidence type="ECO:0000256" key="1">
    <source>
        <dbReference type="ARBA" id="ARBA00007734"/>
    </source>
</evidence>
<comment type="caution">
    <text evidence="3">The sequence shown here is derived from an EMBL/GenBank/DDBJ whole genome shotgun (WGS) entry which is preliminary data.</text>
</comment>
<dbReference type="PROSITE" id="PS51257">
    <property type="entry name" value="PROKAR_LIPOPROTEIN"/>
    <property type="match status" value="1"/>
</dbReference>
<comment type="similarity">
    <text evidence="1">Belongs to the transglycosylase Slt family.</text>
</comment>
<organism evidence="3 4">
    <name type="scientific">Thiohalocapsa halophila</name>
    <dbReference type="NCBI Taxonomy" id="69359"/>
    <lineage>
        <taxon>Bacteria</taxon>
        <taxon>Pseudomonadati</taxon>
        <taxon>Pseudomonadota</taxon>
        <taxon>Gammaproteobacteria</taxon>
        <taxon>Chromatiales</taxon>
        <taxon>Chromatiaceae</taxon>
        <taxon>Thiohalocapsa</taxon>
    </lineage>
</organism>
<dbReference type="SUPFAM" id="SSF53955">
    <property type="entry name" value="Lysozyme-like"/>
    <property type="match status" value="1"/>
</dbReference>
<keyword evidence="4" id="KW-1185">Reference proteome</keyword>
<evidence type="ECO:0000313" key="4">
    <source>
        <dbReference type="Proteomes" id="UP000748752"/>
    </source>
</evidence>
<protein>
    <recommendedName>
        <fullName evidence="2">Transglycosylase SLT domain-containing protein</fullName>
    </recommendedName>
</protein>
<dbReference type="EMBL" id="NRRV01000001">
    <property type="protein sequence ID" value="MBK1629193.1"/>
    <property type="molecule type" value="Genomic_DNA"/>
</dbReference>
<evidence type="ECO:0000313" key="3">
    <source>
        <dbReference type="EMBL" id="MBK1629193.1"/>
    </source>
</evidence>